<dbReference type="OrthoDB" id="2085251at2"/>
<evidence type="ECO:0000313" key="2">
    <source>
        <dbReference type="Proteomes" id="UP000184447"/>
    </source>
</evidence>
<dbReference type="STRING" id="1121316.SAMN02745207_00441"/>
<sequence>MWLSGSYKTGEKILKNMTCFSFEFEENDGDLYKFKWSFYSQYGYINISFREGEISKSSLIDTCDGSKHPFQRPLGLYNDDTLYGLFVRLMSSININI</sequence>
<gene>
    <name evidence="1" type="ORF">SAMN02745207_00441</name>
</gene>
<organism evidence="1 2">
    <name type="scientific">Clostridium grantii DSM 8605</name>
    <dbReference type="NCBI Taxonomy" id="1121316"/>
    <lineage>
        <taxon>Bacteria</taxon>
        <taxon>Bacillati</taxon>
        <taxon>Bacillota</taxon>
        <taxon>Clostridia</taxon>
        <taxon>Eubacteriales</taxon>
        <taxon>Clostridiaceae</taxon>
        <taxon>Clostridium</taxon>
    </lineage>
</organism>
<dbReference type="AlphaFoldDB" id="A0A1M5RBJ6"/>
<keyword evidence="2" id="KW-1185">Reference proteome</keyword>
<protein>
    <submittedName>
        <fullName evidence="1">Uncharacterized protein</fullName>
    </submittedName>
</protein>
<reference evidence="1 2" key="1">
    <citation type="submission" date="2016-11" db="EMBL/GenBank/DDBJ databases">
        <authorList>
            <person name="Jaros S."/>
            <person name="Januszkiewicz K."/>
            <person name="Wedrychowicz H."/>
        </authorList>
    </citation>
    <scope>NUCLEOTIDE SEQUENCE [LARGE SCALE GENOMIC DNA]</scope>
    <source>
        <strain evidence="1 2">DSM 8605</strain>
    </source>
</reference>
<dbReference type="Proteomes" id="UP000184447">
    <property type="component" value="Unassembled WGS sequence"/>
</dbReference>
<proteinExistence type="predicted"/>
<name>A0A1M5RBJ6_9CLOT</name>
<evidence type="ECO:0000313" key="1">
    <source>
        <dbReference type="EMBL" id="SHH23727.1"/>
    </source>
</evidence>
<dbReference type="EMBL" id="FQXM01000003">
    <property type="protein sequence ID" value="SHH23727.1"/>
    <property type="molecule type" value="Genomic_DNA"/>
</dbReference>
<accession>A0A1M5RBJ6</accession>
<dbReference type="RefSeq" id="WP_073336563.1">
    <property type="nucleotide sequence ID" value="NZ_FQXM01000003.1"/>
</dbReference>